<proteinExistence type="predicted"/>
<accession>A0A7X2IMG9</accession>
<dbReference type="RefSeq" id="WP_154374573.1">
    <property type="nucleotide sequence ID" value="NZ_WKJJ01000007.1"/>
</dbReference>
<keyword evidence="3" id="KW-1185">Reference proteome</keyword>
<dbReference type="EMBL" id="WKJJ01000007">
    <property type="protein sequence ID" value="MRV72741.1"/>
    <property type="molecule type" value="Genomic_DNA"/>
</dbReference>
<name>A0A7X2IMG9_9BURK</name>
<sequence length="144" mass="15246">MNRLPPLPGILRGAPIAALVTLLLALPAGAAEPPPLGRLFNTAQQRAQLDAQRYGAAQPAAPVEATSPAPPPPPPPAPLVLNGVVRPARGAATVWLNQEALPDSRRIVRRDGKVTLILPSGQRVTLKPGQRYDETTGEVRDETR</sequence>
<comment type="caution">
    <text evidence="2">The sequence shown here is derived from an EMBL/GenBank/DDBJ whole genome shotgun (WGS) entry which is preliminary data.</text>
</comment>
<organism evidence="2 3">
    <name type="scientific">Pseudoduganella rivuli</name>
    <dbReference type="NCBI Taxonomy" id="2666085"/>
    <lineage>
        <taxon>Bacteria</taxon>
        <taxon>Pseudomonadati</taxon>
        <taxon>Pseudomonadota</taxon>
        <taxon>Betaproteobacteria</taxon>
        <taxon>Burkholderiales</taxon>
        <taxon>Oxalobacteraceae</taxon>
        <taxon>Telluria group</taxon>
        <taxon>Pseudoduganella</taxon>
    </lineage>
</organism>
<evidence type="ECO:0000313" key="3">
    <source>
        <dbReference type="Proteomes" id="UP000446768"/>
    </source>
</evidence>
<dbReference type="Proteomes" id="UP000446768">
    <property type="component" value="Unassembled WGS sequence"/>
</dbReference>
<evidence type="ECO:0000313" key="2">
    <source>
        <dbReference type="EMBL" id="MRV72741.1"/>
    </source>
</evidence>
<gene>
    <name evidence="2" type="ORF">GJ700_13585</name>
</gene>
<feature type="compositionally biased region" description="Pro residues" evidence="1">
    <location>
        <begin position="68"/>
        <end position="78"/>
    </location>
</feature>
<evidence type="ECO:0000256" key="1">
    <source>
        <dbReference type="SAM" id="MobiDB-lite"/>
    </source>
</evidence>
<reference evidence="2 3" key="1">
    <citation type="submission" date="2019-11" db="EMBL/GenBank/DDBJ databases">
        <title>Novel species isolated from a subtropical stream in China.</title>
        <authorList>
            <person name="Lu H."/>
        </authorList>
    </citation>
    <scope>NUCLEOTIDE SEQUENCE [LARGE SCALE GENOMIC DNA]</scope>
    <source>
        <strain evidence="2 3">FT92W</strain>
    </source>
</reference>
<feature type="region of interest" description="Disordered" evidence="1">
    <location>
        <begin position="34"/>
        <end position="81"/>
    </location>
</feature>
<protein>
    <submittedName>
        <fullName evidence="2">Uncharacterized protein</fullName>
    </submittedName>
</protein>
<dbReference type="AlphaFoldDB" id="A0A7X2IMG9"/>